<gene>
    <name evidence="2" type="ORF">JOF29_007232</name>
</gene>
<keyword evidence="3" id="KW-1185">Reference proteome</keyword>
<accession>A0ABS4UWV3</accession>
<proteinExistence type="predicted"/>
<feature type="region of interest" description="Disordered" evidence="1">
    <location>
        <begin position="61"/>
        <end position="87"/>
    </location>
</feature>
<evidence type="ECO:0000256" key="1">
    <source>
        <dbReference type="SAM" id="MobiDB-lite"/>
    </source>
</evidence>
<evidence type="ECO:0000313" key="2">
    <source>
        <dbReference type="EMBL" id="MBP2356122.1"/>
    </source>
</evidence>
<dbReference type="Proteomes" id="UP000755585">
    <property type="component" value="Unassembled WGS sequence"/>
</dbReference>
<sequence length="87" mass="9694">MTADSSTTEATESPTWSKIQQRFRCPAWFVHVRGAGASCYHQKTYGHLSSCGFKDVTPACDDRRPRTDRRRSLRTGDGATAGQLRVC</sequence>
<organism evidence="2 3">
    <name type="scientific">Kribbella aluminosa</name>
    <dbReference type="NCBI Taxonomy" id="416017"/>
    <lineage>
        <taxon>Bacteria</taxon>
        <taxon>Bacillati</taxon>
        <taxon>Actinomycetota</taxon>
        <taxon>Actinomycetes</taxon>
        <taxon>Propionibacteriales</taxon>
        <taxon>Kribbellaceae</taxon>
        <taxon>Kribbella</taxon>
    </lineage>
</organism>
<protein>
    <submittedName>
        <fullName evidence="2">Uncharacterized protein</fullName>
    </submittedName>
</protein>
<name>A0ABS4UWV3_9ACTN</name>
<evidence type="ECO:0000313" key="3">
    <source>
        <dbReference type="Proteomes" id="UP000755585"/>
    </source>
</evidence>
<reference evidence="2 3" key="1">
    <citation type="submission" date="2021-03" db="EMBL/GenBank/DDBJ databases">
        <title>Sequencing the genomes of 1000 actinobacteria strains.</title>
        <authorList>
            <person name="Klenk H.-P."/>
        </authorList>
    </citation>
    <scope>NUCLEOTIDE SEQUENCE [LARGE SCALE GENOMIC DNA]</scope>
    <source>
        <strain evidence="2 3">DSM 18824</strain>
    </source>
</reference>
<comment type="caution">
    <text evidence="2">The sequence shown here is derived from an EMBL/GenBank/DDBJ whole genome shotgun (WGS) entry which is preliminary data.</text>
</comment>
<dbReference type="EMBL" id="JAGINT010000002">
    <property type="protein sequence ID" value="MBP2356122.1"/>
    <property type="molecule type" value="Genomic_DNA"/>
</dbReference>